<evidence type="ECO:0000313" key="3">
    <source>
        <dbReference type="EMBL" id="KAK6344755.1"/>
    </source>
</evidence>
<dbReference type="EMBL" id="JAVHNR010000004">
    <property type="protein sequence ID" value="KAK6344755.1"/>
    <property type="molecule type" value="Genomic_DNA"/>
</dbReference>
<name>A0AAN8RHM6_9PEZI</name>
<feature type="transmembrane region" description="Helical" evidence="2">
    <location>
        <begin position="61"/>
        <end position="83"/>
    </location>
</feature>
<reference evidence="3 4" key="1">
    <citation type="submission" date="2019-10" db="EMBL/GenBank/DDBJ databases">
        <authorList>
            <person name="Palmer J.M."/>
        </authorList>
    </citation>
    <scope>NUCLEOTIDE SEQUENCE [LARGE SCALE GENOMIC DNA]</scope>
    <source>
        <strain evidence="3 4">TWF718</strain>
    </source>
</reference>
<feature type="region of interest" description="Disordered" evidence="1">
    <location>
        <begin position="90"/>
        <end position="114"/>
    </location>
</feature>
<dbReference type="AlphaFoldDB" id="A0AAN8RHM6"/>
<keyword evidence="2" id="KW-1133">Transmembrane helix</keyword>
<accession>A0AAN8RHM6</accession>
<protein>
    <submittedName>
        <fullName evidence="3">Uncharacterized protein</fullName>
    </submittedName>
</protein>
<organism evidence="3 4">
    <name type="scientific">Orbilia javanica</name>
    <dbReference type="NCBI Taxonomy" id="47235"/>
    <lineage>
        <taxon>Eukaryota</taxon>
        <taxon>Fungi</taxon>
        <taxon>Dikarya</taxon>
        <taxon>Ascomycota</taxon>
        <taxon>Pezizomycotina</taxon>
        <taxon>Orbiliomycetes</taxon>
        <taxon>Orbiliales</taxon>
        <taxon>Orbiliaceae</taxon>
        <taxon>Orbilia</taxon>
    </lineage>
</organism>
<proteinExistence type="predicted"/>
<keyword evidence="4" id="KW-1185">Reference proteome</keyword>
<evidence type="ECO:0000256" key="2">
    <source>
        <dbReference type="SAM" id="Phobius"/>
    </source>
</evidence>
<sequence>MPAIAGTIFCILWGAGAGSMITLVVTDALNSVATDAAAAAAVAAAEVVVVNTSPALMAMGIGIKLIGTASCGAVAGVLGLQIYDRATASSRYKNEKEPEGVDRNSEPEHDSKSS</sequence>
<dbReference type="Proteomes" id="UP001313282">
    <property type="component" value="Unassembled WGS sequence"/>
</dbReference>
<evidence type="ECO:0000256" key="1">
    <source>
        <dbReference type="SAM" id="MobiDB-lite"/>
    </source>
</evidence>
<gene>
    <name evidence="3" type="ORF">TWF718_006712</name>
</gene>
<keyword evidence="2" id="KW-0472">Membrane</keyword>
<keyword evidence="2" id="KW-0812">Transmembrane</keyword>
<evidence type="ECO:0000313" key="4">
    <source>
        <dbReference type="Proteomes" id="UP001313282"/>
    </source>
</evidence>
<feature type="compositionally biased region" description="Basic and acidic residues" evidence="1">
    <location>
        <begin position="92"/>
        <end position="114"/>
    </location>
</feature>
<comment type="caution">
    <text evidence="3">The sequence shown here is derived from an EMBL/GenBank/DDBJ whole genome shotgun (WGS) entry which is preliminary data.</text>
</comment>